<geneLocation type="plasmid" evidence="3">
    <name>pgw6_1</name>
</geneLocation>
<accession>A0A3G8MC41</accession>
<dbReference type="CDD" id="cd07996">
    <property type="entry name" value="WGR_MMR_like"/>
    <property type="match status" value="1"/>
</dbReference>
<dbReference type="RefSeq" id="WP_124740291.1">
    <property type="nucleotide sequence ID" value="NZ_CP034087.1"/>
</dbReference>
<dbReference type="PROSITE" id="PS51977">
    <property type="entry name" value="WGR"/>
    <property type="match status" value="1"/>
</dbReference>
<dbReference type="AlphaFoldDB" id="A0A3G8MC41"/>
<dbReference type="Proteomes" id="UP000273982">
    <property type="component" value="Plasmid pGW6_1"/>
</dbReference>
<dbReference type="SUPFAM" id="SSF142921">
    <property type="entry name" value="WGR domain-like"/>
    <property type="match status" value="1"/>
</dbReference>
<reference evidence="2 3" key="1">
    <citation type="submission" date="2018-11" db="EMBL/GenBank/DDBJ databases">
        <title>Genome squencing of methanotrophic bacteria isolated from alkaline groundwater in Korea.</title>
        <authorList>
            <person name="Nguyen L.N."/>
        </authorList>
    </citation>
    <scope>NUCLEOTIDE SEQUENCE [LARGE SCALE GENOMIC DNA]</scope>
    <source>
        <strain evidence="2 3">GW6</strain>
        <plasmid evidence="3">pgw6_1</plasmid>
    </source>
</reference>
<sequence>MDAILLHRIDAAKNMRRFYRLDVAPDLFGRWCLAVEWGRISRSGRLRLTAYESAAEAREALARQRRVKEQRGYVAI</sequence>
<dbReference type="EMBL" id="CP034087">
    <property type="protein sequence ID" value="AZG78780.1"/>
    <property type="molecule type" value="Genomic_DNA"/>
</dbReference>
<protein>
    <submittedName>
        <fullName evidence="2">WGR domain-containing protein</fullName>
    </submittedName>
</protein>
<dbReference type="Pfam" id="PF05406">
    <property type="entry name" value="WGR"/>
    <property type="match status" value="1"/>
</dbReference>
<evidence type="ECO:0000259" key="1">
    <source>
        <dbReference type="PROSITE" id="PS51977"/>
    </source>
</evidence>
<dbReference type="InterPro" id="IPR008893">
    <property type="entry name" value="WGR_domain"/>
</dbReference>
<evidence type="ECO:0000313" key="3">
    <source>
        <dbReference type="Proteomes" id="UP000273982"/>
    </source>
</evidence>
<dbReference type="InterPro" id="IPR036930">
    <property type="entry name" value="WGR_dom_sf"/>
</dbReference>
<keyword evidence="2" id="KW-0614">Plasmid</keyword>
<dbReference type="KEGG" id="mros:EHO51_18245"/>
<dbReference type="Gene3D" id="2.20.140.10">
    <property type="entry name" value="WGR domain"/>
    <property type="match status" value="1"/>
</dbReference>
<proteinExistence type="predicted"/>
<dbReference type="InterPro" id="IPR049809">
    <property type="entry name" value="YehF/YfeS-like_WGR"/>
</dbReference>
<feature type="domain" description="WGR" evidence="1">
    <location>
        <begin position="1"/>
        <end position="76"/>
    </location>
</feature>
<gene>
    <name evidence="2" type="ORF">EHO51_18245</name>
</gene>
<evidence type="ECO:0000313" key="2">
    <source>
        <dbReference type="EMBL" id="AZG78780.1"/>
    </source>
</evidence>
<name>A0A3G8MC41_9HYPH</name>
<dbReference type="SMART" id="SM00773">
    <property type="entry name" value="WGR"/>
    <property type="match status" value="1"/>
</dbReference>
<organism evidence="2 3">
    <name type="scientific">Methylocystis rosea</name>
    <dbReference type="NCBI Taxonomy" id="173366"/>
    <lineage>
        <taxon>Bacteria</taxon>
        <taxon>Pseudomonadati</taxon>
        <taxon>Pseudomonadota</taxon>
        <taxon>Alphaproteobacteria</taxon>
        <taxon>Hyphomicrobiales</taxon>
        <taxon>Methylocystaceae</taxon>
        <taxon>Methylocystis</taxon>
    </lineage>
</organism>